<evidence type="ECO:0000313" key="1">
    <source>
        <dbReference type="EMBL" id="VCX30825.1"/>
    </source>
</evidence>
<name>A0A9X9M2Y6_GULGU</name>
<dbReference type="AlphaFoldDB" id="A0A9X9M2Y6"/>
<comment type="caution">
    <text evidence="1">The sequence shown here is derived from an EMBL/GenBank/DDBJ whole genome shotgun (WGS) entry which is preliminary data.</text>
</comment>
<accession>A0A9X9M2Y6</accession>
<gene>
    <name evidence="1" type="ORF">BN2614_LOCUS1</name>
</gene>
<dbReference type="EMBL" id="CYRY02039349">
    <property type="protein sequence ID" value="VCX30825.1"/>
    <property type="molecule type" value="Genomic_DNA"/>
</dbReference>
<sequence>MGGRVVHEGVWNFSLRLPPGSYCWVPSTLETSTLRREILLHLLGFSRGLSG</sequence>
<dbReference type="Proteomes" id="UP000269945">
    <property type="component" value="Unassembled WGS sequence"/>
</dbReference>
<reference evidence="1 2" key="1">
    <citation type="submission" date="2018-10" db="EMBL/GenBank/DDBJ databases">
        <authorList>
            <person name="Ekblom R."/>
            <person name="Jareborg N."/>
        </authorList>
    </citation>
    <scope>NUCLEOTIDE SEQUENCE [LARGE SCALE GENOMIC DNA]</scope>
    <source>
        <tissue evidence="1">Muscle</tissue>
    </source>
</reference>
<evidence type="ECO:0000313" key="2">
    <source>
        <dbReference type="Proteomes" id="UP000269945"/>
    </source>
</evidence>
<protein>
    <submittedName>
        <fullName evidence="1">Uncharacterized protein</fullName>
    </submittedName>
</protein>
<keyword evidence="2" id="KW-1185">Reference proteome</keyword>
<organism evidence="1 2">
    <name type="scientific">Gulo gulo</name>
    <name type="common">Wolverine</name>
    <name type="synonym">Gluton</name>
    <dbReference type="NCBI Taxonomy" id="48420"/>
    <lineage>
        <taxon>Eukaryota</taxon>
        <taxon>Metazoa</taxon>
        <taxon>Chordata</taxon>
        <taxon>Craniata</taxon>
        <taxon>Vertebrata</taxon>
        <taxon>Euteleostomi</taxon>
        <taxon>Mammalia</taxon>
        <taxon>Eutheria</taxon>
        <taxon>Laurasiatheria</taxon>
        <taxon>Carnivora</taxon>
        <taxon>Caniformia</taxon>
        <taxon>Musteloidea</taxon>
        <taxon>Mustelidae</taxon>
        <taxon>Guloninae</taxon>
        <taxon>Gulo</taxon>
    </lineage>
</organism>
<proteinExistence type="predicted"/>